<evidence type="ECO:0008006" key="5">
    <source>
        <dbReference type="Google" id="ProtNLM"/>
    </source>
</evidence>
<feature type="region of interest" description="Disordered" evidence="2">
    <location>
        <begin position="690"/>
        <end position="712"/>
    </location>
</feature>
<evidence type="ECO:0000256" key="1">
    <source>
        <dbReference type="SAM" id="Coils"/>
    </source>
</evidence>
<dbReference type="Pfam" id="PF15964">
    <property type="entry name" value="CCCAP"/>
    <property type="match status" value="1"/>
</dbReference>
<reference evidence="3" key="1">
    <citation type="journal article" date="2023" name="Mol. Biol. Evol.">
        <title>Third-Generation Sequencing Reveals the Adaptive Role of the Epigenome in Three Deep-Sea Polychaetes.</title>
        <authorList>
            <person name="Perez M."/>
            <person name="Aroh O."/>
            <person name="Sun Y."/>
            <person name="Lan Y."/>
            <person name="Juniper S.K."/>
            <person name="Young C.R."/>
            <person name="Angers B."/>
            <person name="Qian P.Y."/>
        </authorList>
    </citation>
    <scope>NUCLEOTIDE SEQUENCE</scope>
    <source>
        <strain evidence="3">P08H-3</strain>
    </source>
</reference>
<comment type="caution">
    <text evidence="3">The sequence shown here is derived from an EMBL/GenBank/DDBJ whole genome shotgun (WGS) entry which is preliminary data.</text>
</comment>
<dbReference type="PANTHER" id="PTHR35970">
    <property type="entry name" value="SODIUM CHANNEL AND CLATHRIN LINKER 1"/>
    <property type="match status" value="1"/>
</dbReference>
<dbReference type="GO" id="GO:0005813">
    <property type="term" value="C:centrosome"/>
    <property type="evidence" value="ECO:0007669"/>
    <property type="project" value="InterPro"/>
</dbReference>
<sequence length="712" mass="82855">MVTTTIVSSGGLAVRHLMPRVTVQRLNTILAAYQTKYPLLEQNKQGENAKVSDIPWVADKSLMSPLLAEYDANINLMRNQLETFQIKQKELQNEVDKLVCENSKLNKDLKNIIEGQLKDVSSIPQSVASDYQVETAVDDQVLENFTASVTNGTTGKKDAAMNMLQESVGEVERLERALQLQQFGPEHQTLEKHLDQIKQQYGRTVAELNNEIRALHEELSISKNELKIAQNQSIQLRKTLEELRKQLSLQEHEIVEVEGDKRTIDAKAGILKKRGLTLETRLKRAEIEITQLQHDNTCLEQRIAELQRRNVEYEEKAYDASLKLKDNLLIVDAARLEKEEALQREKLANEEISRLQQAISTLLEEAGSRTRQEVDLVREQCNKNLTSLMEELHHLEMDNSEKQVQIDRAIREKRSAEAELEKIYKEGMIEGQREKTSVDELSKRACDAERRRDEALVKMETMQSEMKKMEMTLQQEKIHLTAEVEQLRDRLKIMNHEFELASEDRIKLTEKIDELQRKMVKLQQERDAAHRESTKQITCLEKDYKHKLKEYEVRIQATEDAHRKAMMELRQMLQSQQRMSAKWKEECSSITAKFEAKISDLREQCRREKQRTQELTTLLRESRDKTAEIENMLAEYTRNIQRLEERIRETGNRVSFGHSRLVHSQNDIVEERKQLKLELERGLRESRLSFGQDQEVTHGHYTNGISGEAEKL</sequence>
<proteinExistence type="predicted"/>
<dbReference type="Proteomes" id="UP001208570">
    <property type="component" value="Unassembled WGS sequence"/>
</dbReference>
<dbReference type="GO" id="GO:0045162">
    <property type="term" value="P:clustering of voltage-gated sodium channels"/>
    <property type="evidence" value="ECO:0007669"/>
    <property type="project" value="InterPro"/>
</dbReference>
<feature type="coiled-coil region" evidence="1">
    <location>
        <begin position="67"/>
        <end position="108"/>
    </location>
</feature>
<evidence type="ECO:0000313" key="3">
    <source>
        <dbReference type="EMBL" id="KAK2169739.1"/>
    </source>
</evidence>
<keyword evidence="4" id="KW-1185">Reference proteome</keyword>
<feature type="coiled-coil region" evidence="1">
    <location>
        <begin position="452"/>
        <end position="653"/>
    </location>
</feature>
<dbReference type="PANTHER" id="PTHR35970:SF1">
    <property type="entry name" value="SODIUM CHANNEL AND CLATHRIN LINKER 1"/>
    <property type="match status" value="1"/>
</dbReference>
<evidence type="ECO:0000256" key="2">
    <source>
        <dbReference type="SAM" id="MobiDB-lite"/>
    </source>
</evidence>
<keyword evidence="1" id="KW-0175">Coiled coil</keyword>
<feature type="coiled-coil region" evidence="1">
    <location>
        <begin position="157"/>
        <end position="426"/>
    </location>
</feature>
<dbReference type="EMBL" id="JAODUP010000007">
    <property type="protein sequence ID" value="KAK2169739.1"/>
    <property type="molecule type" value="Genomic_DNA"/>
</dbReference>
<dbReference type="GO" id="GO:0060271">
    <property type="term" value="P:cilium assembly"/>
    <property type="evidence" value="ECO:0007669"/>
    <property type="project" value="TreeGrafter"/>
</dbReference>
<accession>A0AAD9KEK6</accession>
<dbReference type="GO" id="GO:0005814">
    <property type="term" value="C:centriole"/>
    <property type="evidence" value="ECO:0007669"/>
    <property type="project" value="TreeGrafter"/>
</dbReference>
<organism evidence="3 4">
    <name type="scientific">Paralvinella palmiformis</name>
    <dbReference type="NCBI Taxonomy" id="53620"/>
    <lineage>
        <taxon>Eukaryota</taxon>
        <taxon>Metazoa</taxon>
        <taxon>Spiralia</taxon>
        <taxon>Lophotrochozoa</taxon>
        <taxon>Annelida</taxon>
        <taxon>Polychaeta</taxon>
        <taxon>Sedentaria</taxon>
        <taxon>Canalipalpata</taxon>
        <taxon>Terebellida</taxon>
        <taxon>Terebelliformia</taxon>
        <taxon>Alvinellidae</taxon>
        <taxon>Paralvinella</taxon>
    </lineage>
</organism>
<dbReference type="AlphaFoldDB" id="A0AAD9KEK6"/>
<protein>
    <recommendedName>
        <fullName evidence="5">Sodium channel and clathrin linker 1</fullName>
    </recommendedName>
</protein>
<dbReference type="InterPro" id="IPR031887">
    <property type="entry name" value="SDCCAG8"/>
</dbReference>
<dbReference type="InterPro" id="IPR038911">
    <property type="entry name" value="SCLT1"/>
</dbReference>
<dbReference type="GO" id="GO:0007098">
    <property type="term" value="P:centrosome cycle"/>
    <property type="evidence" value="ECO:0007669"/>
    <property type="project" value="InterPro"/>
</dbReference>
<gene>
    <name evidence="3" type="ORF">LSH36_7g06015</name>
</gene>
<evidence type="ECO:0000313" key="4">
    <source>
        <dbReference type="Proteomes" id="UP001208570"/>
    </source>
</evidence>
<name>A0AAD9KEK6_9ANNE</name>